<proteinExistence type="predicted"/>
<sequence length="53" mass="6472">IQKRLGNFIMIKERKNCKDCFRRRILDENNLCRTCKGQIEFNKEYQAGKYKQT</sequence>
<feature type="non-terminal residue" evidence="1">
    <location>
        <position position="1"/>
    </location>
</feature>
<dbReference type="EMBL" id="LAZR01056015">
    <property type="protein sequence ID" value="KKK75099.1"/>
    <property type="molecule type" value="Genomic_DNA"/>
</dbReference>
<organism evidence="1">
    <name type="scientific">marine sediment metagenome</name>
    <dbReference type="NCBI Taxonomy" id="412755"/>
    <lineage>
        <taxon>unclassified sequences</taxon>
        <taxon>metagenomes</taxon>
        <taxon>ecological metagenomes</taxon>
    </lineage>
</organism>
<name>A0A0F9A9A1_9ZZZZ</name>
<gene>
    <name evidence="1" type="ORF">LCGC14_2877170</name>
</gene>
<accession>A0A0F9A9A1</accession>
<protein>
    <submittedName>
        <fullName evidence="1">Uncharacterized protein</fullName>
    </submittedName>
</protein>
<dbReference type="AlphaFoldDB" id="A0A0F9A9A1"/>
<evidence type="ECO:0000313" key="1">
    <source>
        <dbReference type="EMBL" id="KKK75099.1"/>
    </source>
</evidence>
<comment type="caution">
    <text evidence="1">The sequence shown here is derived from an EMBL/GenBank/DDBJ whole genome shotgun (WGS) entry which is preliminary data.</text>
</comment>
<reference evidence="1" key="1">
    <citation type="journal article" date="2015" name="Nature">
        <title>Complex archaea that bridge the gap between prokaryotes and eukaryotes.</title>
        <authorList>
            <person name="Spang A."/>
            <person name="Saw J.H."/>
            <person name="Jorgensen S.L."/>
            <person name="Zaremba-Niedzwiedzka K."/>
            <person name="Martijn J."/>
            <person name="Lind A.E."/>
            <person name="van Eijk R."/>
            <person name="Schleper C."/>
            <person name="Guy L."/>
            <person name="Ettema T.J."/>
        </authorList>
    </citation>
    <scope>NUCLEOTIDE SEQUENCE</scope>
</reference>